<name>A0A135S573_9PEZI</name>
<sequence length="191" mass="20844">MLWHLRRRTASKHETTMLEGWMDERVNGTICRSNGEGNPTRKRGNRKDNSGLVLVLVLVDGLLQKAPPTDASLPELSSNDDAVRWASCVDAAPAQLNPASHTRGGGKGMWNVRGVVKVGVRLFPLDSGSGRDDGLLRDVAVALSRPPVVRLVVVWLTARMDFNGVSMCPAFPFWVLADQVSYIQGTKGQVQ</sequence>
<evidence type="ECO:0000313" key="2">
    <source>
        <dbReference type="Proteomes" id="UP000070328"/>
    </source>
</evidence>
<evidence type="ECO:0000313" key="1">
    <source>
        <dbReference type="EMBL" id="KXH30857.1"/>
    </source>
</evidence>
<organism evidence="1 2">
    <name type="scientific">Colletotrichum simmondsii</name>
    <dbReference type="NCBI Taxonomy" id="703756"/>
    <lineage>
        <taxon>Eukaryota</taxon>
        <taxon>Fungi</taxon>
        <taxon>Dikarya</taxon>
        <taxon>Ascomycota</taxon>
        <taxon>Pezizomycotina</taxon>
        <taxon>Sordariomycetes</taxon>
        <taxon>Hypocreomycetidae</taxon>
        <taxon>Glomerellales</taxon>
        <taxon>Glomerellaceae</taxon>
        <taxon>Colletotrichum</taxon>
        <taxon>Colletotrichum acutatum species complex</taxon>
    </lineage>
</organism>
<proteinExistence type="predicted"/>
<dbReference type="EMBL" id="JFBX01000698">
    <property type="protein sequence ID" value="KXH30857.1"/>
    <property type="molecule type" value="Genomic_DNA"/>
</dbReference>
<protein>
    <submittedName>
        <fullName evidence="1">Uncharacterized protein</fullName>
    </submittedName>
</protein>
<keyword evidence="2" id="KW-1185">Reference proteome</keyword>
<gene>
    <name evidence="1" type="ORF">CSIM01_01451</name>
</gene>
<reference evidence="1 2" key="1">
    <citation type="submission" date="2014-02" db="EMBL/GenBank/DDBJ databases">
        <title>The genome sequence of Colletotrichum simmondsii CBS122122.</title>
        <authorList>
            <person name="Baroncelli R."/>
            <person name="Thon M.R."/>
        </authorList>
    </citation>
    <scope>NUCLEOTIDE SEQUENCE [LARGE SCALE GENOMIC DNA]</scope>
    <source>
        <strain evidence="1 2">CBS122122</strain>
    </source>
</reference>
<comment type="caution">
    <text evidence="1">The sequence shown here is derived from an EMBL/GenBank/DDBJ whole genome shotgun (WGS) entry which is preliminary data.</text>
</comment>
<dbReference type="Proteomes" id="UP000070328">
    <property type="component" value="Unassembled WGS sequence"/>
</dbReference>
<accession>A0A135S573</accession>
<dbReference type="AlphaFoldDB" id="A0A135S573"/>